<organism evidence="4 5">
    <name type="scientific">Terrabacter carboxydivorans</name>
    <dbReference type="NCBI Taxonomy" id="619730"/>
    <lineage>
        <taxon>Bacteria</taxon>
        <taxon>Bacillati</taxon>
        <taxon>Actinomycetota</taxon>
        <taxon>Actinomycetes</taxon>
        <taxon>Micrococcales</taxon>
        <taxon>Intrasporangiaceae</taxon>
        <taxon>Terrabacter</taxon>
    </lineage>
</organism>
<dbReference type="InterPro" id="IPR046802">
    <property type="entry name" value="OpcA_G6PD_C"/>
</dbReference>
<comment type="caution">
    <text evidence="4">The sequence shown here is derived from an EMBL/GenBank/DDBJ whole genome shotgun (WGS) entry which is preliminary data.</text>
</comment>
<feature type="compositionally biased region" description="Gly residues" evidence="1">
    <location>
        <begin position="505"/>
        <end position="516"/>
    </location>
</feature>
<dbReference type="RefSeq" id="WP_344254096.1">
    <property type="nucleotide sequence ID" value="NZ_BAAARE010000005.1"/>
</dbReference>
<evidence type="ECO:0000256" key="1">
    <source>
        <dbReference type="SAM" id="MobiDB-lite"/>
    </source>
</evidence>
<protein>
    <recommendedName>
        <fullName evidence="6">Glucose-6-phosphate dehydrogenase assembly protein OpcA</fullName>
    </recommendedName>
</protein>
<feature type="compositionally biased region" description="Low complexity" evidence="1">
    <location>
        <begin position="484"/>
        <end position="504"/>
    </location>
</feature>
<evidence type="ECO:0000259" key="3">
    <source>
        <dbReference type="Pfam" id="PF20171"/>
    </source>
</evidence>
<feature type="domain" description="Glucose-6-phosphate dehydrogenase assembly protein OpcA N-terminal" evidence="2">
    <location>
        <begin position="51"/>
        <end position="160"/>
    </location>
</feature>
<dbReference type="InterPro" id="IPR004555">
    <property type="entry name" value="G6PDH_assembly_OpcA"/>
</dbReference>
<evidence type="ECO:0000259" key="2">
    <source>
        <dbReference type="Pfam" id="PF10128"/>
    </source>
</evidence>
<dbReference type="PANTHER" id="PTHR38658">
    <property type="entry name" value="OXPP CYCLE PROTEIN OPCA-RELATED"/>
    <property type="match status" value="1"/>
</dbReference>
<dbReference type="Pfam" id="PF20171">
    <property type="entry name" value="OpcA_G6PD_C"/>
    <property type="match status" value="1"/>
</dbReference>
<feature type="domain" description="Glucose-6-phosphate dehydrogenase assembly protein OpcA C-terminal" evidence="3">
    <location>
        <begin position="165"/>
        <end position="296"/>
    </location>
</feature>
<gene>
    <name evidence="4" type="ORF">GCM10009858_13900</name>
</gene>
<feature type="compositionally biased region" description="Low complexity" evidence="1">
    <location>
        <begin position="386"/>
        <end position="477"/>
    </location>
</feature>
<feature type="region of interest" description="Disordered" evidence="1">
    <location>
        <begin position="314"/>
        <end position="516"/>
    </location>
</feature>
<sequence>MIRDLTDTTTTGISKTLVRLRNEVGALALGRVLTLVVVVEDTDAGNAIEVANQASRQHPCRIIVVISGDRRGKNRLDAQIRLGGDAGASEIVVLRLYGALANHGPSVVVPLLLPDSPIVAWWPGEAPADVGKDPIGAMAQRRITDVAEHRNPRLMLKKRAANYAPGDTDLAWTRITRWRGLLAAALDQPPYEPITGAVVSGAPDSPSSDLLAAWLSRRLRVPVHRVSTPRGSGIGSVRLERKSGPIDLVRPGDVVATLSQTGQPDRRISLPRRELPECLADELRRLDPDDAYEDALLHGLGALQPVRLTAAAAAKAGKAPDPAESRRLAARLGRDESAQEASAMISAPPAPEHAETEEVRAATARKLAGKRTPREKQAAKDRKKSAATASAAGSTSTTSSASSASSTSSGSSSSSKKAGTSRRAPARKSSPSAAKASTSRRSASKATAGKTSTASTASTASSTAKKAATTKVAATKTAAKKTATRTTAGTRKAAAKKATTSGTASQGGTGSGTASS</sequence>
<accession>A0ABN3L8T1</accession>
<evidence type="ECO:0000313" key="5">
    <source>
        <dbReference type="Proteomes" id="UP001500730"/>
    </source>
</evidence>
<reference evidence="4 5" key="1">
    <citation type="journal article" date="2019" name="Int. J. Syst. Evol. Microbiol.">
        <title>The Global Catalogue of Microorganisms (GCM) 10K type strain sequencing project: providing services to taxonomists for standard genome sequencing and annotation.</title>
        <authorList>
            <consortium name="The Broad Institute Genomics Platform"/>
            <consortium name="The Broad Institute Genome Sequencing Center for Infectious Disease"/>
            <person name="Wu L."/>
            <person name="Ma J."/>
        </authorList>
    </citation>
    <scope>NUCLEOTIDE SEQUENCE [LARGE SCALE GENOMIC DNA]</scope>
    <source>
        <strain evidence="4 5">JCM 16259</strain>
    </source>
</reference>
<keyword evidence="5" id="KW-1185">Reference proteome</keyword>
<dbReference type="Proteomes" id="UP001500730">
    <property type="component" value="Unassembled WGS sequence"/>
</dbReference>
<dbReference type="Pfam" id="PF10128">
    <property type="entry name" value="OpcA_G6PD_assem"/>
    <property type="match status" value="1"/>
</dbReference>
<evidence type="ECO:0000313" key="4">
    <source>
        <dbReference type="EMBL" id="GAA2477724.1"/>
    </source>
</evidence>
<feature type="compositionally biased region" description="Basic and acidic residues" evidence="1">
    <location>
        <begin position="321"/>
        <end position="337"/>
    </location>
</feature>
<name>A0ABN3L8T1_9MICO</name>
<evidence type="ECO:0008006" key="6">
    <source>
        <dbReference type="Google" id="ProtNLM"/>
    </source>
</evidence>
<dbReference type="PANTHER" id="PTHR38658:SF1">
    <property type="entry name" value="OXPP CYCLE PROTEIN OPCA-RELATED"/>
    <property type="match status" value="1"/>
</dbReference>
<proteinExistence type="predicted"/>
<dbReference type="InterPro" id="IPR046801">
    <property type="entry name" value="OpcA_G6PD_N"/>
</dbReference>
<dbReference type="EMBL" id="BAAARE010000005">
    <property type="protein sequence ID" value="GAA2477724.1"/>
    <property type="molecule type" value="Genomic_DNA"/>
</dbReference>